<dbReference type="InterPro" id="IPR012677">
    <property type="entry name" value="Nucleotide-bd_a/b_plait_sf"/>
</dbReference>
<dbReference type="InterPro" id="IPR000504">
    <property type="entry name" value="RRM_dom"/>
</dbReference>
<dbReference type="GO" id="GO:0008270">
    <property type="term" value="F:zinc ion binding"/>
    <property type="evidence" value="ECO:0007669"/>
    <property type="project" value="UniProtKB-KW"/>
</dbReference>
<feature type="compositionally biased region" description="Low complexity" evidence="9">
    <location>
        <begin position="624"/>
        <end position="655"/>
    </location>
</feature>
<dbReference type="Gene3D" id="3.30.70.330">
    <property type="match status" value="1"/>
</dbReference>
<evidence type="ECO:0000256" key="8">
    <source>
        <dbReference type="SAM" id="Coils"/>
    </source>
</evidence>
<dbReference type="PANTHER" id="PTHR12603">
    <property type="entry name" value="CCR4-NOT TRANSCRIPTION COMPLEX RELATED"/>
    <property type="match status" value="1"/>
</dbReference>
<keyword evidence="4" id="KW-0862">Zinc</keyword>
<feature type="region of interest" description="Disordered" evidence="9">
    <location>
        <begin position="491"/>
        <end position="558"/>
    </location>
</feature>
<evidence type="ECO:0000256" key="2">
    <source>
        <dbReference type="ARBA" id="ARBA00022723"/>
    </source>
</evidence>
<feature type="domain" description="RRM" evidence="10">
    <location>
        <begin position="125"/>
        <end position="206"/>
    </location>
</feature>
<keyword evidence="3" id="KW-0863">Zinc-finger</keyword>
<accession>A0AAV6UT57</accession>
<evidence type="ECO:0000313" key="13">
    <source>
        <dbReference type="Proteomes" id="UP000827092"/>
    </source>
</evidence>
<dbReference type="GO" id="GO:0003723">
    <property type="term" value="F:RNA binding"/>
    <property type="evidence" value="ECO:0007669"/>
    <property type="project" value="UniProtKB-KW"/>
</dbReference>
<dbReference type="SMART" id="SM00361">
    <property type="entry name" value="RRM_1"/>
    <property type="match status" value="1"/>
</dbReference>
<dbReference type="CDD" id="cd16618">
    <property type="entry name" value="mRING-HC-C4C4_CNOT4"/>
    <property type="match status" value="1"/>
</dbReference>
<comment type="subcellular location">
    <subcellularLocation>
        <location evidence="1">Nucleus</location>
    </subcellularLocation>
</comment>
<evidence type="ECO:0008006" key="14">
    <source>
        <dbReference type="Google" id="ProtNLM"/>
    </source>
</evidence>
<dbReference type="GO" id="GO:0005634">
    <property type="term" value="C:nucleus"/>
    <property type="evidence" value="ECO:0007669"/>
    <property type="project" value="UniProtKB-SubCell"/>
</dbReference>
<gene>
    <name evidence="12" type="ORF">JTE90_020511</name>
</gene>
<evidence type="ECO:0000256" key="9">
    <source>
        <dbReference type="SAM" id="MobiDB-lite"/>
    </source>
</evidence>
<evidence type="ECO:0000256" key="7">
    <source>
        <dbReference type="ARBA" id="ARBA00023242"/>
    </source>
</evidence>
<keyword evidence="7" id="KW-0539">Nucleus</keyword>
<sequence length="757" mass="85816">MILKEKCVGSSKKQNKRQKRMSTNIDEKCPLCLEVLELDDLNFYPCTCGYQVCRFCWHRIRTNENCLCPACRRQYPEDPVTFKPLTQEELQKVKNEKKMKEMQKKKEIAESRKQLANIRVVQKNLVYVHGLPVGLDTDEDRYRKIEKIFKDFGPVAKCIINNKTNYAGSQSHRASAYVTYQKIDDALRAFKNLPNLRIEGHDIKTSLGTTKYCSNFLKNVHCPKQDCMYLHEVADEELCFTKEQIHAGEHLACGVMLYDRMIDQIIQRNNHNTQLKEQAVVEQEIEPEKQSPEKIKLTEEISENSEESNLCPMQSKLQHLFSNREAESSVFDYKPSFPSNFDSPSSESISSNGDRSSEGSTTNCAPSPAKNFHSFPAQVPLRNGEGFRPLSNGIEFNNEHRGVIGGTANPQLIQQHQQQNGLLSDFGLSSSGATTSAILSRLPIYNSNGTSGPLSDSFESSFEQFDDDLGFDPCQVSLQGLEDLLISEAQTSAPRQDAPPRNSFAQRLPQPPSSAQQQLLRLKQLQQRQQQQQRNNPPPGFSGIQPQHSPGFESRNTLPNRIAPVLNASNSFNGIRPNFQMPRFQQAGMSLNTNSLANGFSPQPIRSFPQQPPSIHDMVPRSLMSSQQSMQSQRFDSLSQLQSQQQPLQQRQQFPTGDHNNLSPTFWNNMNQSQWMSAENCFQNQGLQDIQPASPLLNLRRLPQIRPNDVNRQVQQQLNLRYNLSPFSDNPHFLVPNNAAASPQHNNQLTKGVHTFP</sequence>
<dbReference type="Gene3D" id="3.30.40.10">
    <property type="entry name" value="Zinc/RING finger domain, C3HC4 (zinc finger)"/>
    <property type="match status" value="1"/>
</dbReference>
<proteinExistence type="predicted"/>
<feature type="compositionally biased region" description="Low complexity" evidence="9">
    <location>
        <begin position="338"/>
        <end position="352"/>
    </location>
</feature>
<dbReference type="SUPFAM" id="SSF54928">
    <property type="entry name" value="RNA-binding domain, RBD"/>
    <property type="match status" value="1"/>
</dbReference>
<evidence type="ECO:0000256" key="3">
    <source>
        <dbReference type="ARBA" id="ARBA00022771"/>
    </source>
</evidence>
<feature type="coiled-coil region" evidence="8">
    <location>
        <begin position="85"/>
        <end position="119"/>
    </location>
</feature>
<dbReference type="GO" id="GO:0016567">
    <property type="term" value="P:protein ubiquitination"/>
    <property type="evidence" value="ECO:0007669"/>
    <property type="project" value="TreeGrafter"/>
</dbReference>
<dbReference type="InterPro" id="IPR013083">
    <property type="entry name" value="Znf_RING/FYVE/PHD"/>
</dbReference>
<comment type="caution">
    <text evidence="12">The sequence shown here is derived from an EMBL/GenBank/DDBJ whole genome shotgun (WGS) entry which is preliminary data.</text>
</comment>
<evidence type="ECO:0000256" key="6">
    <source>
        <dbReference type="ARBA" id="ARBA00023054"/>
    </source>
</evidence>
<dbReference type="SMART" id="SM00360">
    <property type="entry name" value="RRM"/>
    <property type="match status" value="1"/>
</dbReference>
<dbReference type="InterPro" id="IPR039780">
    <property type="entry name" value="Mot2"/>
</dbReference>
<dbReference type="Proteomes" id="UP000827092">
    <property type="component" value="Unassembled WGS sequence"/>
</dbReference>
<reference evidence="12 13" key="1">
    <citation type="journal article" date="2022" name="Nat. Ecol. Evol.">
        <title>A masculinizing supergene underlies an exaggerated male reproductive morph in a spider.</title>
        <authorList>
            <person name="Hendrickx F."/>
            <person name="De Corte Z."/>
            <person name="Sonet G."/>
            <person name="Van Belleghem S.M."/>
            <person name="Kostlbacher S."/>
            <person name="Vangestel C."/>
        </authorList>
    </citation>
    <scope>NUCLEOTIDE SEQUENCE [LARGE SCALE GENOMIC DNA]</scope>
    <source>
        <strain evidence="12">W744_W776</strain>
    </source>
</reference>
<dbReference type="FunFam" id="3.30.40.10:FF:000006">
    <property type="entry name" value="CCR4-NOT transcription complex subunit 4"/>
    <property type="match status" value="1"/>
</dbReference>
<feature type="region of interest" description="Disordered" evidence="9">
    <location>
        <begin position="338"/>
        <end position="380"/>
    </location>
</feature>
<evidence type="ECO:0000259" key="11">
    <source>
        <dbReference type="SMART" id="SM00361"/>
    </source>
</evidence>
<organism evidence="12 13">
    <name type="scientific">Oedothorax gibbosus</name>
    <dbReference type="NCBI Taxonomy" id="931172"/>
    <lineage>
        <taxon>Eukaryota</taxon>
        <taxon>Metazoa</taxon>
        <taxon>Ecdysozoa</taxon>
        <taxon>Arthropoda</taxon>
        <taxon>Chelicerata</taxon>
        <taxon>Arachnida</taxon>
        <taxon>Araneae</taxon>
        <taxon>Araneomorphae</taxon>
        <taxon>Entelegynae</taxon>
        <taxon>Araneoidea</taxon>
        <taxon>Linyphiidae</taxon>
        <taxon>Erigoninae</taxon>
        <taxon>Oedothorax</taxon>
    </lineage>
</organism>
<dbReference type="GO" id="GO:0004842">
    <property type="term" value="F:ubiquitin-protein transferase activity"/>
    <property type="evidence" value="ECO:0007669"/>
    <property type="project" value="InterPro"/>
</dbReference>
<dbReference type="EMBL" id="JAFNEN010000288">
    <property type="protein sequence ID" value="KAG8186833.1"/>
    <property type="molecule type" value="Genomic_DNA"/>
</dbReference>
<keyword evidence="2" id="KW-0479">Metal-binding</keyword>
<keyword evidence="13" id="KW-1185">Reference proteome</keyword>
<evidence type="ECO:0000259" key="10">
    <source>
        <dbReference type="SMART" id="SM00360"/>
    </source>
</evidence>
<dbReference type="PANTHER" id="PTHR12603:SF0">
    <property type="entry name" value="CCR4-NOT TRANSCRIPTION COMPLEX SUBUNIT 4"/>
    <property type="match status" value="1"/>
</dbReference>
<dbReference type="InterPro" id="IPR035979">
    <property type="entry name" value="RBD_domain_sf"/>
</dbReference>
<feature type="region of interest" description="Disordered" evidence="9">
    <location>
        <begin position="594"/>
        <end position="668"/>
    </location>
</feature>
<dbReference type="SUPFAM" id="SSF57850">
    <property type="entry name" value="RING/U-box"/>
    <property type="match status" value="1"/>
</dbReference>
<evidence type="ECO:0000313" key="12">
    <source>
        <dbReference type="EMBL" id="KAG8186833.1"/>
    </source>
</evidence>
<keyword evidence="5" id="KW-0694">RNA-binding</keyword>
<dbReference type="AlphaFoldDB" id="A0AAV6UT57"/>
<evidence type="ECO:0000256" key="1">
    <source>
        <dbReference type="ARBA" id="ARBA00004123"/>
    </source>
</evidence>
<feature type="compositionally biased region" description="Low complexity" evidence="9">
    <location>
        <begin position="505"/>
        <end position="534"/>
    </location>
</feature>
<evidence type="ECO:0000256" key="5">
    <source>
        <dbReference type="ARBA" id="ARBA00022884"/>
    </source>
</evidence>
<feature type="domain" description="RNA recognition motif" evidence="11">
    <location>
        <begin position="125"/>
        <end position="206"/>
    </location>
</feature>
<protein>
    <recommendedName>
        <fullName evidence="14">CCR4-NOT transcription complex subunit 4</fullName>
    </recommendedName>
</protein>
<dbReference type="InterPro" id="IPR039515">
    <property type="entry name" value="NOT4_mRING-HC-C4C4"/>
</dbReference>
<dbReference type="GO" id="GO:0030014">
    <property type="term" value="C:CCR4-NOT complex"/>
    <property type="evidence" value="ECO:0007669"/>
    <property type="project" value="InterPro"/>
</dbReference>
<feature type="compositionally biased region" description="Polar residues" evidence="9">
    <location>
        <begin position="658"/>
        <end position="668"/>
    </location>
</feature>
<dbReference type="Pfam" id="PF14570">
    <property type="entry name" value="zf-RING_4"/>
    <property type="match status" value="1"/>
</dbReference>
<dbReference type="InterPro" id="IPR003954">
    <property type="entry name" value="RRM_euk-type"/>
</dbReference>
<evidence type="ECO:0000256" key="4">
    <source>
        <dbReference type="ARBA" id="ARBA00022833"/>
    </source>
</evidence>
<feature type="compositionally biased region" description="Polar residues" evidence="9">
    <location>
        <begin position="544"/>
        <end position="558"/>
    </location>
</feature>
<dbReference type="Pfam" id="PF00076">
    <property type="entry name" value="RRM_1"/>
    <property type="match status" value="1"/>
</dbReference>
<keyword evidence="6 8" id="KW-0175">Coiled coil</keyword>
<name>A0AAV6UT57_9ARAC</name>